<gene>
    <name evidence="6" type="ORF">H8S01_00080</name>
</gene>
<dbReference type="Pfam" id="PF01055">
    <property type="entry name" value="Glyco_hydro_31_2nd"/>
    <property type="match status" value="1"/>
</dbReference>
<feature type="domain" description="Glycosyl hydrolase family 31 C-terminal" evidence="5">
    <location>
        <begin position="505"/>
        <end position="598"/>
    </location>
</feature>
<name>A0ABR7FVY1_9FIRM</name>
<dbReference type="Pfam" id="PF21365">
    <property type="entry name" value="Glyco_hydro_31_3rd"/>
    <property type="match status" value="1"/>
</dbReference>
<proteinExistence type="inferred from homology"/>
<comment type="similarity">
    <text evidence="1 2">Belongs to the glycosyl hydrolase 31 family.</text>
</comment>
<evidence type="ECO:0000256" key="1">
    <source>
        <dbReference type="ARBA" id="ARBA00007806"/>
    </source>
</evidence>
<keyword evidence="7" id="KW-1185">Reference proteome</keyword>
<accession>A0ABR7FVY1</accession>
<dbReference type="Proteomes" id="UP000628463">
    <property type="component" value="Unassembled WGS sequence"/>
</dbReference>
<dbReference type="CDD" id="cd06595">
    <property type="entry name" value="GH31_u1"/>
    <property type="match status" value="1"/>
</dbReference>
<dbReference type="PANTHER" id="PTHR43863">
    <property type="entry name" value="HYDROLASE, PUTATIVE (AFU_ORTHOLOGUE AFUA_1G03140)-RELATED"/>
    <property type="match status" value="1"/>
</dbReference>
<dbReference type="InterPro" id="IPR000322">
    <property type="entry name" value="Glyco_hydro_31_TIM"/>
</dbReference>
<dbReference type="InterPro" id="IPR033403">
    <property type="entry name" value="DUF5110"/>
</dbReference>
<evidence type="ECO:0000313" key="6">
    <source>
        <dbReference type="EMBL" id="MBC5679365.1"/>
    </source>
</evidence>
<evidence type="ECO:0000313" key="7">
    <source>
        <dbReference type="Proteomes" id="UP000628463"/>
    </source>
</evidence>
<dbReference type="Gene3D" id="3.20.20.80">
    <property type="entry name" value="Glycosidases"/>
    <property type="match status" value="1"/>
</dbReference>
<organism evidence="6 7">
    <name type="scientific">Lachnospira hominis</name>
    <name type="common">ex Liu et al. 2021</name>
    <dbReference type="NCBI Taxonomy" id="2763051"/>
    <lineage>
        <taxon>Bacteria</taxon>
        <taxon>Bacillati</taxon>
        <taxon>Bacillota</taxon>
        <taxon>Clostridia</taxon>
        <taxon>Lachnospirales</taxon>
        <taxon>Lachnospiraceae</taxon>
        <taxon>Lachnospira</taxon>
    </lineage>
</organism>
<feature type="domain" description="Glycoside hydrolase family 31 TIM barrel" evidence="3">
    <location>
        <begin position="193"/>
        <end position="496"/>
    </location>
</feature>
<dbReference type="RefSeq" id="WP_186835759.1">
    <property type="nucleotide sequence ID" value="NZ_JACOPD010000001.1"/>
</dbReference>
<sequence length="791" mass="92039">MAESCCNKACIVQGEKYRFSVLTPFMMRMEYSETGVFEDLQTQTVLNREFPVPEYTVTQSDDRLEIETEAFHMIYDKKKFSEEGLFIDVKYDFTNYGGRWYFGAKTYSFPPREHNLKGTMRTLDRADGEVELEYGLMDKSGRTFFDDSKSFVFNEENMPSKRKHEEIDVYYLAYGRDYFACLRDFYKLSGAVPLLPRYALGNWWSRYWKYSEESYIELLTEFEKRNIPFSVAVMDMDWHIVDVPMESGGGWTGYTWNNDLFPNPERFLSWLHEHNYHVTLNVHPASGIRNFEKMYKDMAEYLGINPDSKKTIEFDMTNKEFVEAYFKFAHHPHENAGVDFWWIDWQQGNNGGASGIDPLWMLNYFHFKDMEKRGRRGLILSRYGGLGSHRYPIGFSGDTIVTWKSLEFQPYFTATASNVGYTWWSHDIGGHMNGYKDNELALRWYQFGVFSPINRLHSSSNPFCGKEPWNYPEPYCSDMEKILRFRHALIPYMYTLNYRCHCEHIPVIIPMYYYYPFEEKAYSYKNQYFLGSEMLVCPVTTKIDEDSQKSGEECFIPAGIWTDIFTGDVYNGGKNGKSQILCRNLQSIPVLGRAGAIIPLASECGSNDIINPKKVDVVICPGASNTFVMYEDSGDGFDYEKGEYALTEFVLDWNEDKAKISIDVSGDLSVIPRNRKYRFILRGFARGIRFENADNAKYDIKTNTWTVTCNCDGASELGIFADNEENNLVYNGENVNDKIYDFLLQAQMDNNDKRSIYRLFTSGEDKNVIMSNIMSMKLNDKVTAAIMEYLL</sequence>
<evidence type="ECO:0000256" key="2">
    <source>
        <dbReference type="RuleBase" id="RU361185"/>
    </source>
</evidence>
<dbReference type="InterPro" id="IPR048395">
    <property type="entry name" value="Glyco_hydro_31_C"/>
</dbReference>
<dbReference type="InterPro" id="IPR051816">
    <property type="entry name" value="Glycosyl_Hydrolase_31"/>
</dbReference>
<keyword evidence="2" id="KW-0378">Hydrolase</keyword>
<keyword evidence="2" id="KW-0326">Glycosidase</keyword>
<dbReference type="EMBL" id="JACOPD010000001">
    <property type="protein sequence ID" value="MBC5679365.1"/>
    <property type="molecule type" value="Genomic_DNA"/>
</dbReference>
<dbReference type="Pfam" id="PF17137">
    <property type="entry name" value="DUF5110"/>
    <property type="match status" value="1"/>
</dbReference>
<dbReference type="InterPro" id="IPR013780">
    <property type="entry name" value="Glyco_hydro_b"/>
</dbReference>
<reference evidence="6 7" key="1">
    <citation type="submission" date="2020-08" db="EMBL/GenBank/DDBJ databases">
        <title>Genome public.</title>
        <authorList>
            <person name="Liu C."/>
            <person name="Sun Q."/>
        </authorList>
    </citation>
    <scope>NUCLEOTIDE SEQUENCE [LARGE SCALE GENOMIC DNA]</scope>
    <source>
        <strain evidence="6 7">NSJ-43</strain>
    </source>
</reference>
<dbReference type="SUPFAM" id="SSF51445">
    <property type="entry name" value="(Trans)glycosidases"/>
    <property type="match status" value="1"/>
</dbReference>
<dbReference type="Gene3D" id="2.60.40.1180">
    <property type="entry name" value="Golgi alpha-mannosidase II"/>
    <property type="match status" value="1"/>
</dbReference>
<dbReference type="SUPFAM" id="SSF51011">
    <property type="entry name" value="Glycosyl hydrolase domain"/>
    <property type="match status" value="1"/>
</dbReference>
<feature type="domain" description="DUF5110" evidence="4">
    <location>
        <begin position="617"/>
        <end position="683"/>
    </location>
</feature>
<dbReference type="PANTHER" id="PTHR43863:SF2">
    <property type="entry name" value="MALTASE-GLUCOAMYLASE"/>
    <property type="match status" value="1"/>
</dbReference>
<evidence type="ECO:0000259" key="5">
    <source>
        <dbReference type="Pfam" id="PF21365"/>
    </source>
</evidence>
<protein>
    <submittedName>
        <fullName evidence="6">DUF5110 domain-containing protein</fullName>
    </submittedName>
</protein>
<evidence type="ECO:0000259" key="3">
    <source>
        <dbReference type="Pfam" id="PF01055"/>
    </source>
</evidence>
<comment type="caution">
    <text evidence="6">The sequence shown here is derived from an EMBL/GenBank/DDBJ whole genome shotgun (WGS) entry which is preliminary data.</text>
</comment>
<dbReference type="InterPro" id="IPR017853">
    <property type="entry name" value="GH"/>
</dbReference>
<evidence type="ECO:0000259" key="4">
    <source>
        <dbReference type="Pfam" id="PF17137"/>
    </source>
</evidence>